<protein>
    <submittedName>
        <fullName evidence="1">Virion structural protein</fullName>
    </submittedName>
</protein>
<dbReference type="Proteomes" id="UP001221519">
    <property type="component" value="Plasmid unnamed1"/>
</dbReference>
<proteinExistence type="predicted"/>
<organism evidence="1 2">
    <name type="scientific">Paenibacillus urinalis</name>
    <dbReference type="NCBI Taxonomy" id="521520"/>
    <lineage>
        <taxon>Bacteria</taxon>
        <taxon>Bacillati</taxon>
        <taxon>Bacillota</taxon>
        <taxon>Bacilli</taxon>
        <taxon>Bacillales</taxon>
        <taxon>Paenibacillaceae</taxon>
        <taxon>Paenibacillus</taxon>
    </lineage>
</organism>
<keyword evidence="2" id="KW-1185">Reference proteome</keyword>
<evidence type="ECO:0000313" key="1">
    <source>
        <dbReference type="EMBL" id="WDI05125.1"/>
    </source>
</evidence>
<accession>A0ABY7XJT3</accession>
<reference evidence="1 2" key="1">
    <citation type="submission" date="2023-02" db="EMBL/GenBank/DDBJ databases">
        <title>Pathogen: clinical or host-associated sample.</title>
        <authorList>
            <person name="Hergert J."/>
            <person name="Casey R."/>
            <person name="Wagner J."/>
            <person name="Young E.L."/>
            <person name="Oakeson K.F."/>
        </authorList>
    </citation>
    <scope>NUCLEOTIDE SEQUENCE [LARGE SCALE GENOMIC DNA]</scope>
    <source>
        <strain evidence="1 2">2022CK-00829</strain>
        <plasmid evidence="1 2">unnamed1</plasmid>
    </source>
</reference>
<dbReference type="EMBL" id="CP118109">
    <property type="protein sequence ID" value="WDI05125.1"/>
    <property type="molecule type" value="Genomic_DNA"/>
</dbReference>
<gene>
    <name evidence="1" type="ORF">PUW25_25290</name>
</gene>
<evidence type="ECO:0000313" key="2">
    <source>
        <dbReference type="Proteomes" id="UP001221519"/>
    </source>
</evidence>
<geneLocation type="plasmid" evidence="1 2">
    <name>unnamed1</name>
</geneLocation>
<name>A0ABY7XJT3_9BACL</name>
<sequence length="161" mass="18069">MKRATNGYMHTFTSYAGSDIVATINMPGKGPQVFGELSTISYSIFREKFPVRALGRSTMKGFTRGMRTITGVMSFTMFDESIVLQAMEEVKKLGYNMLMDEMPMFDITISMANEFGAKSALTIYGVTTYTEGMSLSINSLLTESVYEFYALDIDPMRRVIK</sequence>
<keyword evidence="1" id="KW-0614">Plasmid</keyword>
<dbReference type="RefSeq" id="WP_274338718.1">
    <property type="nucleotide sequence ID" value="NZ_CP118109.1"/>
</dbReference>